<keyword evidence="2" id="KW-1185">Reference proteome</keyword>
<dbReference type="OrthoDB" id="5108975at2"/>
<comment type="caution">
    <text evidence="1">The sequence shown here is derived from an EMBL/GenBank/DDBJ whole genome shotgun (WGS) entry which is preliminary data.</text>
</comment>
<evidence type="ECO:0008006" key="3">
    <source>
        <dbReference type="Google" id="ProtNLM"/>
    </source>
</evidence>
<evidence type="ECO:0000313" key="1">
    <source>
        <dbReference type="EMBL" id="RLP76328.1"/>
    </source>
</evidence>
<accession>A0A3L7A902</accession>
<gene>
    <name evidence="1" type="ORF">D9V32_05515</name>
</gene>
<dbReference type="RefSeq" id="WP_121647910.1">
    <property type="nucleotide sequence ID" value="NZ_RCUX01000004.1"/>
</dbReference>
<proteinExistence type="predicted"/>
<evidence type="ECO:0000313" key="2">
    <source>
        <dbReference type="Proteomes" id="UP000272503"/>
    </source>
</evidence>
<dbReference type="EMBL" id="RCUX01000004">
    <property type="protein sequence ID" value="RLP76328.1"/>
    <property type="molecule type" value="Genomic_DNA"/>
</dbReference>
<dbReference type="Proteomes" id="UP000272503">
    <property type="component" value="Unassembled WGS sequence"/>
</dbReference>
<dbReference type="AlphaFoldDB" id="A0A3L7A902"/>
<name>A0A3L7A902_9MICO</name>
<reference evidence="1 2" key="1">
    <citation type="submission" date="2018-10" db="EMBL/GenBank/DDBJ databases">
        <authorList>
            <person name="Li J."/>
        </authorList>
    </citation>
    <scope>NUCLEOTIDE SEQUENCE [LARGE SCALE GENOMIC DNA]</scope>
    <source>
        <strain evidence="1 2">IF 016277</strain>
    </source>
</reference>
<organism evidence="1 2">
    <name type="scientific">Mycetocola tolaasinivorans</name>
    <dbReference type="NCBI Taxonomy" id="76635"/>
    <lineage>
        <taxon>Bacteria</taxon>
        <taxon>Bacillati</taxon>
        <taxon>Actinomycetota</taxon>
        <taxon>Actinomycetes</taxon>
        <taxon>Micrococcales</taxon>
        <taxon>Microbacteriaceae</taxon>
        <taxon>Mycetocola</taxon>
    </lineage>
</organism>
<sequence length="186" mass="20093">MDAFATPEELGKRLKRTFTKTETEWVQTLLEDASTYLREDVIGSHVFPEVQSTFTAYPNAGEIEVPSLPLRSVDSVTRDGQSVPFTLRDNVVTVSGDDAVEVTFTHGYPKAPAGLARWAMVLASQAMVPVELELGLTVGGLSSLQLDDFKVAFAAGGEGTGMSLSDSNIRRIRESYGVSLYVGGTR</sequence>
<protein>
    <recommendedName>
        <fullName evidence="3">Phage gp6-like head-tail connector protein</fullName>
    </recommendedName>
</protein>